<dbReference type="InterPro" id="IPR046831">
    <property type="entry name" value="Calmodulin_bind_N"/>
</dbReference>
<dbReference type="InterPro" id="IPR011009">
    <property type="entry name" value="Kinase-like_dom_sf"/>
</dbReference>
<gene>
    <name evidence="8" type="ORF">PAHAL_3G458800</name>
</gene>
<evidence type="ECO:0000256" key="2">
    <source>
        <dbReference type="ARBA" id="ARBA00022741"/>
    </source>
</evidence>
<dbReference type="SMART" id="SM00220">
    <property type="entry name" value="S_TKc"/>
    <property type="match status" value="1"/>
</dbReference>
<dbReference type="PROSITE" id="PS00107">
    <property type="entry name" value="PROTEIN_KINASE_ATP"/>
    <property type="match status" value="1"/>
</dbReference>
<dbReference type="PANTHER" id="PTHR45707">
    <property type="entry name" value="C2 CALCIUM/LIPID-BINDING PLANT PHOSPHORIBOSYLTRANSFERASE FAMILY PROTEIN"/>
    <property type="match status" value="1"/>
</dbReference>
<dbReference type="InterPro" id="IPR008271">
    <property type="entry name" value="Ser/Thr_kinase_AS"/>
</dbReference>
<dbReference type="FunFam" id="1.10.510.10:FF:000870">
    <property type="entry name" value="OSJNBa0016N04.16-like protein"/>
    <property type="match status" value="1"/>
</dbReference>
<dbReference type="GO" id="GO:0004672">
    <property type="term" value="F:protein kinase activity"/>
    <property type="evidence" value="ECO:0007669"/>
    <property type="project" value="InterPro"/>
</dbReference>
<dbReference type="Proteomes" id="UP000243499">
    <property type="component" value="Chromosome 3"/>
</dbReference>
<dbReference type="FunFam" id="3.30.200.20:FF:000465">
    <property type="entry name" value="Cysteine-rich receptor-like protein kinase 6"/>
    <property type="match status" value="1"/>
</dbReference>
<dbReference type="GO" id="GO:0005524">
    <property type="term" value="F:ATP binding"/>
    <property type="evidence" value="ECO:0007669"/>
    <property type="project" value="UniProtKB-UniRule"/>
</dbReference>
<dbReference type="PANTHER" id="PTHR45707:SF71">
    <property type="entry name" value="PROTEIN KINASE DOMAIN-CONTAINING PROTEIN"/>
    <property type="match status" value="1"/>
</dbReference>
<organism evidence="8">
    <name type="scientific">Panicum hallii</name>
    <dbReference type="NCBI Taxonomy" id="206008"/>
    <lineage>
        <taxon>Eukaryota</taxon>
        <taxon>Viridiplantae</taxon>
        <taxon>Streptophyta</taxon>
        <taxon>Embryophyta</taxon>
        <taxon>Tracheophyta</taxon>
        <taxon>Spermatophyta</taxon>
        <taxon>Magnoliopsida</taxon>
        <taxon>Liliopsida</taxon>
        <taxon>Poales</taxon>
        <taxon>Poaceae</taxon>
        <taxon>PACMAD clade</taxon>
        <taxon>Panicoideae</taxon>
        <taxon>Panicodae</taxon>
        <taxon>Paniceae</taxon>
        <taxon>Panicinae</taxon>
        <taxon>Panicum</taxon>
        <taxon>Panicum sect. Panicum</taxon>
    </lineage>
</organism>
<evidence type="ECO:0000256" key="5">
    <source>
        <dbReference type="PROSITE-ProRule" id="PRU10141"/>
    </source>
</evidence>
<evidence type="ECO:0000259" key="7">
    <source>
        <dbReference type="PROSITE" id="PS50011"/>
    </source>
</evidence>
<evidence type="ECO:0000256" key="1">
    <source>
        <dbReference type="ARBA" id="ARBA00022679"/>
    </source>
</evidence>
<keyword evidence="3" id="KW-0418">Kinase</keyword>
<protein>
    <recommendedName>
        <fullName evidence="7">Protein kinase domain-containing protein</fullName>
    </recommendedName>
</protein>
<dbReference type="InterPro" id="IPR046830">
    <property type="entry name" value="Calmod_bind_M"/>
</dbReference>
<evidence type="ECO:0000256" key="3">
    <source>
        <dbReference type="ARBA" id="ARBA00022777"/>
    </source>
</evidence>
<dbReference type="Pfam" id="PF00069">
    <property type="entry name" value="Pkinase"/>
    <property type="match status" value="1"/>
</dbReference>
<dbReference type="InterPro" id="IPR000719">
    <property type="entry name" value="Prot_kinase_dom"/>
</dbReference>
<feature type="region of interest" description="Disordered" evidence="6">
    <location>
        <begin position="725"/>
        <end position="746"/>
    </location>
</feature>
<keyword evidence="2 5" id="KW-0547">Nucleotide-binding</keyword>
<dbReference type="PROSITE" id="PS50011">
    <property type="entry name" value="PROTEIN_KINASE_DOM"/>
    <property type="match status" value="1"/>
</dbReference>
<dbReference type="InterPro" id="IPR046829">
    <property type="entry name" value="Calmod_bind_C"/>
</dbReference>
<dbReference type="Gene3D" id="1.10.510.10">
    <property type="entry name" value="Transferase(Phosphotransferase) domain 1"/>
    <property type="match status" value="1"/>
</dbReference>
<accession>A0A2S3HEY9</accession>
<feature type="domain" description="Protein kinase" evidence="7">
    <location>
        <begin position="47"/>
        <end position="343"/>
    </location>
</feature>
<proteinExistence type="predicted"/>
<keyword evidence="4 5" id="KW-0067">ATP-binding</keyword>
<evidence type="ECO:0000256" key="6">
    <source>
        <dbReference type="SAM" id="MobiDB-lite"/>
    </source>
</evidence>
<dbReference type="Pfam" id="PF07887">
    <property type="entry name" value="Calmodulin_bind"/>
    <property type="match status" value="1"/>
</dbReference>
<dbReference type="SUPFAM" id="SSF56112">
    <property type="entry name" value="Protein kinase-like (PK-like)"/>
    <property type="match status" value="1"/>
</dbReference>
<sequence>MPHKRLNNMDDESNSSRRNKLKGILQDQSPEPHNLSLKDLKEITNDFSDERLLGQGGFGKVYKGVLRNGDMIAVKKLTWTLTGIQDKQYENEARHLMRLRHPNIVQLVGYCSETEKELVQHNGKYVYAEKPERLLCLEYLPKGSLRMHLSDASSGLDWDTRYKIIKGICYGLHYLHEEWQAGTPIIHRDLKPANILLDDNMVPKIADFGLARLFGELQTRTITKNHWGTLGYMSPEYLNRGIITKELDIFSLGVIIIEIITGDKHYPDNVETSSQEFIELVLTNWKNKLEEVHGTCTSREFDCQQIRKCIDIGLLCVKLDRALRPTTRQIIEMLCSTRGRMRIVKKVKIIRIIKKVSEEAEKERFRQLSAPAAPPRLLVDWNQRPRYHLVFLNGLKPVYTMTRLEADDGTAIKVAIIERLENNRTNIVRFGPLSSVRVEVVALHGNFNAKSEECWSPEEFNKHIVFGREKRAQLLTGNLTLKLNGGEALLENAIFTDNSSFTSTMTFRLGLRLVQPSGERVLEGVTKPFRVKERRVEGFEKHYPPVLDDEVWRLKGIGKTGAYHQALSDNGIDSVKKFLQAYMKDEQKLVKIFNKMPQSTWKSIIEHAMTCKFGDSLYLYEAKESDAGLYFDEIYQLVGVKFGDCYKPIHQLDQIDKNLVDFLKLMAYQNIDGIQSNYKMVNNYPVLHTFPAQGTSLMSPVLPNQQILNYGQHGSYLGETFSTSQGFRSNHSRENFSTSQGSSNVS</sequence>
<dbReference type="Pfam" id="PF20452">
    <property type="entry name" value="Calmod_bind_C"/>
    <property type="match status" value="1"/>
</dbReference>
<dbReference type="InterPro" id="IPR017441">
    <property type="entry name" value="Protein_kinase_ATP_BS"/>
</dbReference>
<feature type="binding site" evidence="5">
    <location>
        <position position="76"/>
    </location>
    <ligand>
        <name>ATP</name>
        <dbReference type="ChEBI" id="CHEBI:30616"/>
    </ligand>
</feature>
<reference evidence="8" key="1">
    <citation type="submission" date="2018-04" db="EMBL/GenBank/DDBJ databases">
        <title>WGS assembly of Panicum hallii.</title>
        <authorList>
            <person name="Lovell J."/>
            <person name="Jenkins J."/>
            <person name="Lowry D."/>
            <person name="Mamidi S."/>
            <person name="Sreedasyam A."/>
            <person name="Weng X."/>
            <person name="Barry K."/>
            <person name="Bonette J."/>
            <person name="Campitelli B."/>
            <person name="Daum C."/>
            <person name="Gordon S."/>
            <person name="Gould B."/>
            <person name="Lipzen A."/>
            <person name="Macqueen A."/>
            <person name="Palacio-Mejia J."/>
            <person name="Plott C."/>
            <person name="Shakirov E."/>
            <person name="Shu S."/>
            <person name="Yoshinaga Y."/>
            <person name="Zane M."/>
            <person name="Rokhsar D."/>
            <person name="Grimwood J."/>
            <person name="Schmutz J."/>
            <person name="Juenger T."/>
        </authorList>
    </citation>
    <scope>NUCLEOTIDE SEQUENCE [LARGE SCALE GENOMIC DNA]</scope>
    <source>
        <strain evidence="8">FIL2</strain>
    </source>
</reference>
<dbReference type="EMBL" id="CM008048">
    <property type="protein sequence ID" value="PAN21353.1"/>
    <property type="molecule type" value="Genomic_DNA"/>
</dbReference>
<dbReference type="PROSITE" id="PS00108">
    <property type="entry name" value="PROTEIN_KINASE_ST"/>
    <property type="match status" value="1"/>
</dbReference>
<dbReference type="Gene3D" id="3.30.200.20">
    <property type="entry name" value="Phosphorylase Kinase, domain 1"/>
    <property type="match status" value="1"/>
</dbReference>
<evidence type="ECO:0000256" key="4">
    <source>
        <dbReference type="ARBA" id="ARBA00022840"/>
    </source>
</evidence>
<evidence type="ECO:0000313" key="8">
    <source>
        <dbReference type="EMBL" id="PAN21353.1"/>
    </source>
</evidence>
<dbReference type="Pfam" id="PF20451">
    <property type="entry name" value="Calmod_bind_M"/>
    <property type="match status" value="1"/>
</dbReference>
<keyword evidence="1" id="KW-0808">Transferase</keyword>
<name>A0A2S3HEY9_9POAL</name>
<feature type="region of interest" description="Disordered" evidence="6">
    <location>
        <begin position="1"/>
        <end position="33"/>
    </location>
</feature>
<dbReference type="Gramene" id="PAN21353">
    <property type="protein sequence ID" value="PAN21353"/>
    <property type="gene ID" value="PAHAL_3G458800"/>
</dbReference>
<dbReference type="AlphaFoldDB" id="A0A2S3HEY9"/>